<dbReference type="InterPro" id="IPR029052">
    <property type="entry name" value="Metallo-depent_PP-like"/>
</dbReference>
<dbReference type="Gene3D" id="3.60.21.10">
    <property type="match status" value="1"/>
</dbReference>
<dbReference type="EMBL" id="QFQP01000008">
    <property type="protein sequence ID" value="PZR13925.1"/>
    <property type="molecule type" value="Genomic_DNA"/>
</dbReference>
<dbReference type="Proteomes" id="UP000249061">
    <property type="component" value="Unassembled WGS sequence"/>
</dbReference>
<evidence type="ECO:0000259" key="2">
    <source>
        <dbReference type="Pfam" id="PF00149"/>
    </source>
</evidence>
<evidence type="ECO:0000313" key="3">
    <source>
        <dbReference type="EMBL" id="PZR13925.1"/>
    </source>
</evidence>
<dbReference type="AlphaFoldDB" id="A0A2W5TRH7"/>
<feature type="domain" description="Calcineurin-like phosphoesterase" evidence="2">
    <location>
        <begin position="138"/>
        <end position="275"/>
    </location>
</feature>
<dbReference type="Pfam" id="PF00149">
    <property type="entry name" value="Metallophos"/>
    <property type="match status" value="1"/>
</dbReference>
<protein>
    <recommendedName>
        <fullName evidence="2">Calcineurin-like phosphoesterase domain-containing protein</fullName>
    </recommendedName>
</protein>
<feature type="region of interest" description="Disordered" evidence="1">
    <location>
        <begin position="379"/>
        <end position="402"/>
    </location>
</feature>
<dbReference type="InterPro" id="IPR004843">
    <property type="entry name" value="Calcineurin-like_PHP"/>
</dbReference>
<sequence length="402" mass="42106">MYPELSGPASSIPLRGVTFQRLTRGGVPTMKSLRIAAMTAALGFAACTEKKVEAPPPPKPVETKPVPAPVPPPVAEERAPKECAAPLDPGPTTEFKFGDRAAKLSGARLTFADKDADGTLTFGVLGPVNEDSGLNMLALKKYLKFFADEKADAIIVTGDVGEVAGGISRVLEELATSKLPVFVVIGNRECRAEFTDGFDAAKARNANLINLNQVRVVEFPELTLVSLPGHHDPEYINCKTGCQYFKSTIAEVVTAAKEAKTPVALIAHGPPRGKGSLALDFVGAGGNVGDEAITKAIGDAKIAFGLFSNIKEAGGRATSDADGTTLVKEGEGSKSLFVNPGPADTTTGWELNDGTTAIGLAAVFKVKDGEGSYKLLRLKPPTAAEKAEARKLDPPARDQKAE</sequence>
<feature type="compositionally biased region" description="Basic and acidic residues" evidence="1">
    <location>
        <begin position="385"/>
        <end position="402"/>
    </location>
</feature>
<accession>A0A2W5TRH7</accession>
<evidence type="ECO:0000256" key="1">
    <source>
        <dbReference type="SAM" id="MobiDB-lite"/>
    </source>
</evidence>
<gene>
    <name evidence="3" type="ORF">DI536_11380</name>
</gene>
<reference evidence="3 4" key="1">
    <citation type="submission" date="2017-08" db="EMBL/GenBank/DDBJ databases">
        <title>Infants hospitalized years apart are colonized by the same room-sourced microbial strains.</title>
        <authorList>
            <person name="Brooks B."/>
            <person name="Olm M.R."/>
            <person name="Firek B.A."/>
            <person name="Baker R."/>
            <person name="Thomas B.C."/>
            <person name="Morowitz M.J."/>
            <person name="Banfield J.F."/>
        </authorList>
    </citation>
    <scope>NUCLEOTIDE SEQUENCE [LARGE SCALE GENOMIC DNA]</scope>
    <source>
        <strain evidence="3">S2_003_000_R2_14</strain>
    </source>
</reference>
<organism evidence="3 4">
    <name type="scientific">Archangium gephyra</name>
    <dbReference type="NCBI Taxonomy" id="48"/>
    <lineage>
        <taxon>Bacteria</taxon>
        <taxon>Pseudomonadati</taxon>
        <taxon>Myxococcota</taxon>
        <taxon>Myxococcia</taxon>
        <taxon>Myxococcales</taxon>
        <taxon>Cystobacterineae</taxon>
        <taxon>Archangiaceae</taxon>
        <taxon>Archangium</taxon>
    </lineage>
</organism>
<comment type="caution">
    <text evidence="3">The sequence shown here is derived from an EMBL/GenBank/DDBJ whole genome shotgun (WGS) entry which is preliminary data.</text>
</comment>
<evidence type="ECO:0000313" key="4">
    <source>
        <dbReference type="Proteomes" id="UP000249061"/>
    </source>
</evidence>
<proteinExistence type="predicted"/>
<name>A0A2W5TRH7_9BACT</name>
<dbReference type="SUPFAM" id="SSF56300">
    <property type="entry name" value="Metallo-dependent phosphatases"/>
    <property type="match status" value="1"/>
</dbReference>
<dbReference type="GO" id="GO:0016787">
    <property type="term" value="F:hydrolase activity"/>
    <property type="evidence" value="ECO:0007669"/>
    <property type="project" value="InterPro"/>
</dbReference>